<evidence type="ECO:0000256" key="1">
    <source>
        <dbReference type="ARBA" id="ARBA00022679"/>
    </source>
</evidence>
<dbReference type="InterPro" id="IPR000182">
    <property type="entry name" value="GNAT_dom"/>
</dbReference>
<dbReference type="AlphaFoldDB" id="A0A1Q5Q481"/>
<comment type="caution">
    <text evidence="4">The sequence shown here is derived from an EMBL/GenBank/DDBJ whole genome shotgun (WGS) entry which is preliminary data.</text>
</comment>
<evidence type="ECO:0000259" key="3">
    <source>
        <dbReference type="PROSITE" id="PS51186"/>
    </source>
</evidence>
<keyword evidence="2" id="KW-0012">Acyltransferase</keyword>
<dbReference type="CDD" id="cd04301">
    <property type="entry name" value="NAT_SF"/>
    <property type="match status" value="1"/>
</dbReference>
<protein>
    <recommendedName>
        <fullName evidence="3">N-acetyltransferase domain-containing protein</fullName>
    </recommendedName>
</protein>
<dbReference type="GO" id="GO:0016747">
    <property type="term" value="F:acyltransferase activity, transferring groups other than amino-acyl groups"/>
    <property type="evidence" value="ECO:0007669"/>
    <property type="project" value="InterPro"/>
</dbReference>
<sequence length="167" mass="18055">MSQATLMTRVETLGSATRTEGIDVRDLSVDDLDDLARLYLRSYAPGVAVDTFDEAYDEMEMSFSGAFGRPAPGGFLGAHCEGRLVGVIMTVLDAPFDDVPDGPFVIELFVHPKYRGRGIATSLLAAVAEAQEARGAQSLALRVDLVDAADAARLYRTLGFTEHEEVR</sequence>
<dbReference type="RefSeq" id="WP_073716056.1">
    <property type="nucleotide sequence ID" value="NZ_MQVR01000014.1"/>
</dbReference>
<feature type="domain" description="N-acetyltransferase" evidence="3">
    <location>
        <begin position="22"/>
        <end position="167"/>
    </location>
</feature>
<dbReference type="Pfam" id="PF00583">
    <property type="entry name" value="Acetyltransf_1"/>
    <property type="match status" value="1"/>
</dbReference>
<dbReference type="OrthoDB" id="3252279at2"/>
<reference evidence="5" key="1">
    <citation type="submission" date="2016-12" db="EMBL/GenBank/DDBJ databases">
        <authorList>
            <person name="Meng X."/>
        </authorList>
    </citation>
    <scope>NUCLEOTIDE SEQUENCE [LARGE SCALE GENOMIC DNA]</scope>
    <source>
        <strain evidence="5">DSM 19116</strain>
    </source>
</reference>
<dbReference type="InterPro" id="IPR016181">
    <property type="entry name" value="Acyl_CoA_acyltransferase"/>
</dbReference>
<evidence type="ECO:0000256" key="2">
    <source>
        <dbReference type="ARBA" id="ARBA00023315"/>
    </source>
</evidence>
<dbReference type="Gene3D" id="3.40.630.30">
    <property type="match status" value="1"/>
</dbReference>
<organism evidence="4 5">
    <name type="scientific">Bowdeniella nasicola</name>
    <dbReference type="NCBI Taxonomy" id="208480"/>
    <lineage>
        <taxon>Bacteria</taxon>
        <taxon>Bacillati</taxon>
        <taxon>Actinomycetota</taxon>
        <taxon>Actinomycetes</taxon>
        <taxon>Actinomycetales</taxon>
        <taxon>Actinomycetaceae</taxon>
        <taxon>Bowdeniella</taxon>
    </lineage>
</organism>
<keyword evidence="5" id="KW-1185">Reference proteome</keyword>
<dbReference type="InterPro" id="IPR050832">
    <property type="entry name" value="Bact_Acetyltransf"/>
</dbReference>
<dbReference type="PANTHER" id="PTHR43877">
    <property type="entry name" value="AMINOALKYLPHOSPHONATE N-ACETYLTRANSFERASE-RELATED-RELATED"/>
    <property type="match status" value="1"/>
</dbReference>
<dbReference type="PANTHER" id="PTHR43877:SF2">
    <property type="entry name" value="AMINOALKYLPHOSPHONATE N-ACETYLTRANSFERASE-RELATED"/>
    <property type="match status" value="1"/>
</dbReference>
<gene>
    <name evidence="4" type="ORF">BSZ39_03785</name>
</gene>
<evidence type="ECO:0000313" key="5">
    <source>
        <dbReference type="Proteomes" id="UP000185628"/>
    </source>
</evidence>
<accession>A0A1Q5Q481</accession>
<keyword evidence="1" id="KW-0808">Transferase</keyword>
<dbReference type="Proteomes" id="UP000185628">
    <property type="component" value="Unassembled WGS sequence"/>
</dbReference>
<dbReference type="SUPFAM" id="SSF55729">
    <property type="entry name" value="Acyl-CoA N-acyltransferases (Nat)"/>
    <property type="match status" value="1"/>
</dbReference>
<dbReference type="EMBL" id="MQVR01000014">
    <property type="protein sequence ID" value="OKL54502.1"/>
    <property type="molecule type" value="Genomic_DNA"/>
</dbReference>
<proteinExistence type="predicted"/>
<name>A0A1Q5Q481_9ACTO</name>
<evidence type="ECO:0000313" key="4">
    <source>
        <dbReference type="EMBL" id="OKL54502.1"/>
    </source>
</evidence>
<dbReference type="PROSITE" id="PS51186">
    <property type="entry name" value="GNAT"/>
    <property type="match status" value="1"/>
</dbReference>